<accession>A0ABQ8TVP6</accession>
<organism evidence="2 3">
    <name type="scientific">Periplaneta americana</name>
    <name type="common">American cockroach</name>
    <name type="synonym">Blatta americana</name>
    <dbReference type="NCBI Taxonomy" id="6978"/>
    <lineage>
        <taxon>Eukaryota</taxon>
        <taxon>Metazoa</taxon>
        <taxon>Ecdysozoa</taxon>
        <taxon>Arthropoda</taxon>
        <taxon>Hexapoda</taxon>
        <taxon>Insecta</taxon>
        <taxon>Pterygota</taxon>
        <taxon>Neoptera</taxon>
        <taxon>Polyneoptera</taxon>
        <taxon>Dictyoptera</taxon>
        <taxon>Blattodea</taxon>
        <taxon>Blattoidea</taxon>
        <taxon>Blattidae</taxon>
        <taxon>Blattinae</taxon>
        <taxon>Periplaneta</taxon>
    </lineage>
</organism>
<evidence type="ECO:0000256" key="1">
    <source>
        <dbReference type="SAM" id="MobiDB-lite"/>
    </source>
</evidence>
<dbReference type="PANTHER" id="PTHR46114">
    <property type="entry name" value="APPLE DOMAIN-CONTAINING PROTEIN"/>
    <property type="match status" value="1"/>
</dbReference>
<dbReference type="Proteomes" id="UP001148838">
    <property type="component" value="Unassembled WGS sequence"/>
</dbReference>
<comment type="caution">
    <text evidence="2">The sequence shown here is derived from an EMBL/GenBank/DDBJ whole genome shotgun (WGS) entry which is preliminary data.</text>
</comment>
<evidence type="ECO:0000313" key="2">
    <source>
        <dbReference type="EMBL" id="KAJ4450201.1"/>
    </source>
</evidence>
<proteinExistence type="predicted"/>
<feature type="region of interest" description="Disordered" evidence="1">
    <location>
        <begin position="1"/>
        <end position="47"/>
    </location>
</feature>
<reference evidence="2 3" key="1">
    <citation type="journal article" date="2022" name="Allergy">
        <title>Genome assembly and annotation of Periplaneta americana reveal a comprehensive cockroach allergen profile.</title>
        <authorList>
            <person name="Wang L."/>
            <person name="Xiong Q."/>
            <person name="Saelim N."/>
            <person name="Wang L."/>
            <person name="Nong W."/>
            <person name="Wan A.T."/>
            <person name="Shi M."/>
            <person name="Liu X."/>
            <person name="Cao Q."/>
            <person name="Hui J.H.L."/>
            <person name="Sookrung N."/>
            <person name="Leung T.F."/>
            <person name="Tungtrongchitr A."/>
            <person name="Tsui S.K.W."/>
        </authorList>
    </citation>
    <scope>NUCLEOTIDE SEQUENCE [LARGE SCALE GENOMIC DNA]</scope>
    <source>
        <strain evidence="2">PWHHKU_190912</strain>
    </source>
</reference>
<evidence type="ECO:0000313" key="3">
    <source>
        <dbReference type="Proteomes" id="UP001148838"/>
    </source>
</evidence>
<keyword evidence="3" id="KW-1185">Reference proteome</keyword>
<dbReference type="PANTHER" id="PTHR46114:SF1">
    <property type="entry name" value="ZAD DOMAIN-CONTAINING PROTEIN"/>
    <property type="match status" value="1"/>
</dbReference>
<gene>
    <name evidence="2" type="ORF">ANN_01608</name>
</gene>
<protein>
    <submittedName>
        <fullName evidence="2">Uncharacterized protein</fullName>
    </submittedName>
</protein>
<dbReference type="EMBL" id="JAJSOF020000003">
    <property type="protein sequence ID" value="KAJ4450201.1"/>
    <property type="molecule type" value="Genomic_DNA"/>
</dbReference>
<name>A0ABQ8TVP6_PERAM</name>
<sequence length="250" mass="28070">MAGLCEGSNEPPGSLKGRALWGPSSAGPDRLTPSTPPNRPLSLEPAVTKLCPPGTAAERSCPIQVDLRSTGSMFVCQQGFKQPCFDRERVYLYHISSEVPGKLLIKNFVKGINHETEAFKHIQEKFSAISDSKIKEGVFNGPQIREIMKDNHFESLLEGKEKAAWIVFKEVVLNFPSNHRSENYEELVQNLLLAYETMGCSMCLKIHFLHFHPDFFPENCDDFSDEHGERFHQEISTMEKDIKGSGVPVC</sequence>